<protein>
    <submittedName>
        <fullName evidence="2">Uncharacterized protein</fullName>
    </submittedName>
</protein>
<evidence type="ECO:0000313" key="3">
    <source>
        <dbReference type="Proteomes" id="UP000323946"/>
    </source>
</evidence>
<feature type="transmembrane region" description="Helical" evidence="1">
    <location>
        <begin position="12"/>
        <end position="30"/>
    </location>
</feature>
<dbReference type="EMBL" id="VWPH01000017">
    <property type="protein sequence ID" value="KAA5826839.1"/>
    <property type="molecule type" value="Genomic_DNA"/>
</dbReference>
<keyword evidence="1" id="KW-0472">Membrane</keyword>
<feature type="transmembrane region" description="Helical" evidence="1">
    <location>
        <begin position="77"/>
        <end position="94"/>
    </location>
</feature>
<keyword evidence="1" id="KW-1133">Transmembrane helix</keyword>
<sequence length="136" mass="14475">MTTRAQAPPNALISTVTVAGAVMMLLIGAWCRLDPTSFAAWANWPVHEHFLHDAGVFQIGIGLMMLTALVRRDALTVVLAGFVVVNALHGVNHAVDTGGGRPSDSWILFGTAALGAVALLARARTIRHADELEVQR</sequence>
<reference evidence="2 3" key="1">
    <citation type="submission" date="2019-09" db="EMBL/GenBank/DDBJ databases">
        <title>Draft genome sequence of the thermophilic Saccharopolyspora hirsuta VKM Ac-666T.</title>
        <authorList>
            <person name="Lobastova T.G."/>
            <person name="Fokina V."/>
            <person name="Bragin E.Y."/>
            <person name="Shtratnikova V.Y."/>
            <person name="Starodumova I.P."/>
            <person name="Tarlachkov S.V."/>
            <person name="Donova M.V."/>
        </authorList>
    </citation>
    <scope>NUCLEOTIDE SEQUENCE [LARGE SCALE GENOMIC DNA]</scope>
    <source>
        <strain evidence="2 3">VKM Ac-666</strain>
    </source>
</reference>
<organism evidence="2 3">
    <name type="scientific">Saccharopolyspora hirsuta</name>
    <dbReference type="NCBI Taxonomy" id="1837"/>
    <lineage>
        <taxon>Bacteria</taxon>
        <taxon>Bacillati</taxon>
        <taxon>Actinomycetota</taxon>
        <taxon>Actinomycetes</taxon>
        <taxon>Pseudonocardiales</taxon>
        <taxon>Pseudonocardiaceae</taxon>
        <taxon>Saccharopolyspora</taxon>
    </lineage>
</organism>
<keyword evidence="3" id="KW-1185">Reference proteome</keyword>
<keyword evidence="1" id="KW-0812">Transmembrane</keyword>
<feature type="transmembrane region" description="Helical" evidence="1">
    <location>
        <begin position="106"/>
        <end position="123"/>
    </location>
</feature>
<dbReference type="RefSeq" id="WP_150070289.1">
    <property type="nucleotide sequence ID" value="NZ_JBEPDJ010000004.1"/>
</dbReference>
<proteinExistence type="predicted"/>
<accession>A0A5M7BBR6</accession>
<name>A0A5M7BBR6_SACHI</name>
<dbReference type="Proteomes" id="UP000323946">
    <property type="component" value="Unassembled WGS sequence"/>
</dbReference>
<gene>
    <name evidence="2" type="ORF">F1721_30540</name>
</gene>
<evidence type="ECO:0000256" key="1">
    <source>
        <dbReference type="SAM" id="Phobius"/>
    </source>
</evidence>
<dbReference type="OrthoDB" id="5738083at2"/>
<evidence type="ECO:0000313" key="2">
    <source>
        <dbReference type="EMBL" id="KAA5826839.1"/>
    </source>
</evidence>
<feature type="transmembrane region" description="Helical" evidence="1">
    <location>
        <begin position="50"/>
        <end position="70"/>
    </location>
</feature>
<dbReference type="AlphaFoldDB" id="A0A5M7BBR6"/>
<comment type="caution">
    <text evidence="2">The sequence shown here is derived from an EMBL/GenBank/DDBJ whole genome shotgun (WGS) entry which is preliminary data.</text>
</comment>